<dbReference type="NCBIfam" id="TIGR00199">
    <property type="entry name" value="PncC_domain"/>
    <property type="match status" value="1"/>
</dbReference>
<accession>A0A2S3RL52</accession>
<dbReference type="SUPFAM" id="SSF142433">
    <property type="entry name" value="CinA-like"/>
    <property type="match status" value="1"/>
</dbReference>
<dbReference type="RefSeq" id="WP_103200860.1">
    <property type="nucleotide sequence ID" value="NZ_JAERHG010000016.1"/>
</dbReference>
<sequence>MQSLIQLSEQLGERLLQQGEVLATAESCTGGGVANIVTEVAGSSAWFDRAFVTYSNEAKQEMLGVAEKTLADFGAVSEAVVKEMVLGTLAHSNATIAVAISGIAGPSGGSAEKPVGTVCFCFADKHGWLRCETCYFAGDRAKVRIQAIEYSLKVLCDALLKNGSERQ</sequence>
<organism evidence="2 3">
    <name type="scientific">Vibrio vulnificus</name>
    <dbReference type="NCBI Taxonomy" id="672"/>
    <lineage>
        <taxon>Bacteria</taxon>
        <taxon>Pseudomonadati</taxon>
        <taxon>Pseudomonadota</taxon>
        <taxon>Gammaproteobacteria</taxon>
        <taxon>Vibrionales</taxon>
        <taxon>Vibrionaceae</taxon>
        <taxon>Vibrio</taxon>
    </lineage>
</organism>
<dbReference type="EMBL" id="PDGH01000124">
    <property type="protein sequence ID" value="POB44475.1"/>
    <property type="molecule type" value="Genomic_DNA"/>
</dbReference>
<dbReference type="AlphaFoldDB" id="A0A2S3RL52"/>
<evidence type="ECO:0000313" key="2">
    <source>
        <dbReference type="EMBL" id="POB44475.1"/>
    </source>
</evidence>
<dbReference type="InterPro" id="IPR008136">
    <property type="entry name" value="CinA_C"/>
</dbReference>
<dbReference type="NCBIfam" id="NF002975">
    <property type="entry name" value="PRK03661.1"/>
    <property type="match status" value="1"/>
</dbReference>
<dbReference type="Pfam" id="PF02464">
    <property type="entry name" value="CinA"/>
    <property type="match status" value="1"/>
</dbReference>
<comment type="caution">
    <text evidence="2">The sequence shown here is derived from an EMBL/GenBank/DDBJ whole genome shotgun (WGS) entry which is preliminary data.</text>
</comment>
<evidence type="ECO:0000259" key="1">
    <source>
        <dbReference type="Pfam" id="PF02464"/>
    </source>
</evidence>
<protein>
    <submittedName>
        <fullName evidence="2">Damage-inducible protein CinA</fullName>
    </submittedName>
</protein>
<dbReference type="InterPro" id="IPR036653">
    <property type="entry name" value="CinA-like_C"/>
</dbReference>
<feature type="domain" description="CinA C-terminal" evidence="1">
    <location>
        <begin position="6"/>
        <end position="157"/>
    </location>
</feature>
<evidence type="ECO:0000313" key="3">
    <source>
        <dbReference type="Proteomes" id="UP000237466"/>
    </source>
</evidence>
<proteinExistence type="predicted"/>
<name>A0A2S3RL52_VIBVL</name>
<gene>
    <name evidence="2" type="ORF">CRN52_17900</name>
</gene>
<reference evidence="2 3" key="1">
    <citation type="journal article" date="2018" name="Front. Microbiol.">
        <title>Phylogeny of Vibrio vulnificus from the Analysis of the Core-Genome: Implications for Intra-Species Taxonomy.</title>
        <authorList>
            <person name="Roig F.J."/>
            <person name="Gonzalez-Candelas F."/>
            <person name="Sanjuan E."/>
            <person name="Fouz B."/>
            <person name="Feil E.J."/>
            <person name="Llorens C."/>
            <person name="Baker-Austin C."/>
            <person name="Oliver J.D."/>
            <person name="Danin-Poleg Y."/>
            <person name="Gibas C.J."/>
            <person name="Kashi Y."/>
            <person name="Gulig P.A."/>
            <person name="Morrison S.S."/>
            <person name="Amaro C."/>
        </authorList>
    </citation>
    <scope>NUCLEOTIDE SEQUENCE [LARGE SCALE GENOMIC DNA]</scope>
    <source>
        <strain evidence="2 3">CECT4608</strain>
    </source>
</reference>
<dbReference type="Proteomes" id="UP000237466">
    <property type="component" value="Unassembled WGS sequence"/>
</dbReference>
<dbReference type="Gene3D" id="3.90.950.20">
    <property type="entry name" value="CinA-like"/>
    <property type="match status" value="1"/>
</dbReference>